<dbReference type="PANTHER" id="PTHR43798">
    <property type="entry name" value="MONOACYLGLYCEROL LIPASE"/>
    <property type="match status" value="1"/>
</dbReference>
<comment type="caution">
    <text evidence="4">The sequence shown here is derived from an EMBL/GenBank/DDBJ whole genome shotgun (WGS) entry which is preliminary data.</text>
</comment>
<feature type="region of interest" description="Disordered" evidence="2">
    <location>
        <begin position="305"/>
        <end position="325"/>
    </location>
</feature>
<dbReference type="InterPro" id="IPR050266">
    <property type="entry name" value="AB_hydrolase_sf"/>
</dbReference>
<gene>
    <name evidence="4" type="ORF">GTW20_05815</name>
</gene>
<dbReference type="Proteomes" id="UP000467124">
    <property type="component" value="Unassembled WGS sequence"/>
</dbReference>
<keyword evidence="1 4" id="KW-0378">Hydrolase</keyword>
<sequence>MPPTTQDVRSALGKGDLARGGHSVYRSGMAMISTDKTRLSYDEAGDGPAVVFAHAGIADRRMWDHQFTNLSRTHRVIRYDQRGYGGSADHEGPVPHHEDLLDLMDALEIGSATLVGASFGGAYAVDAALAAPERVEALALVCPGMSGHRWTGEFLRESREAILAAVPPDRLATYRAGDAVVLPEDVAAMAEAQARFMVLGPDRSPEDLPLEAWDLSLLMLRELFARRWSSPANEPAWPERPAVDRLGEITVPTLVVKGLSEVAAVQEVADLYMEGIPGARSLTMPDTGHLPSVERPGELTAALAEFLDEEVSPSSTTLGRDTSRR</sequence>
<dbReference type="SUPFAM" id="SSF53474">
    <property type="entry name" value="alpha/beta-Hydrolases"/>
    <property type="match status" value="1"/>
</dbReference>
<dbReference type="InterPro" id="IPR000073">
    <property type="entry name" value="AB_hydrolase_1"/>
</dbReference>
<feature type="domain" description="AB hydrolase-1" evidence="3">
    <location>
        <begin position="50"/>
        <end position="302"/>
    </location>
</feature>
<dbReference type="PRINTS" id="PR00412">
    <property type="entry name" value="EPOXHYDRLASE"/>
</dbReference>
<dbReference type="Pfam" id="PF12697">
    <property type="entry name" value="Abhydrolase_6"/>
    <property type="match status" value="1"/>
</dbReference>
<evidence type="ECO:0000256" key="2">
    <source>
        <dbReference type="SAM" id="MobiDB-lite"/>
    </source>
</evidence>
<evidence type="ECO:0000256" key="1">
    <source>
        <dbReference type="ARBA" id="ARBA00022801"/>
    </source>
</evidence>
<name>A0A7K2IP98_9ACTN</name>
<feature type="compositionally biased region" description="Polar residues" evidence="2">
    <location>
        <begin position="312"/>
        <end position="325"/>
    </location>
</feature>
<dbReference type="GO" id="GO:0016787">
    <property type="term" value="F:hydrolase activity"/>
    <property type="evidence" value="ECO:0007669"/>
    <property type="project" value="UniProtKB-KW"/>
</dbReference>
<dbReference type="GO" id="GO:0016020">
    <property type="term" value="C:membrane"/>
    <property type="evidence" value="ECO:0007669"/>
    <property type="project" value="TreeGrafter"/>
</dbReference>
<dbReference type="InterPro" id="IPR029058">
    <property type="entry name" value="AB_hydrolase_fold"/>
</dbReference>
<evidence type="ECO:0000313" key="5">
    <source>
        <dbReference type="Proteomes" id="UP000467124"/>
    </source>
</evidence>
<dbReference type="PANTHER" id="PTHR43798:SF31">
    <property type="entry name" value="AB HYDROLASE SUPERFAMILY PROTEIN YCLE"/>
    <property type="match status" value="1"/>
</dbReference>
<dbReference type="AlphaFoldDB" id="A0A7K2IP98"/>
<accession>A0A7K2IP98</accession>
<evidence type="ECO:0000259" key="3">
    <source>
        <dbReference type="Pfam" id="PF12697"/>
    </source>
</evidence>
<dbReference type="PRINTS" id="PR00111">
    <property type="entry name" value="ABHYDROLASE"/>
</dbReference>
<evidence type="ECO:0000313" key="4">
    <source>
        <dbReference type="EMBL" id="MYR31801.1"/>
    </source>
</evidence>
<reference evidence="4 5" key="1">
    <citation type="journal article" date="2019" name="Nat. Commun.">
        <title>The antimicrobial potential of Streptomyces from insect microbiomes.</title>
        <authorList>
            <person name="Chevrette M.G."/>
            <person name="Carlson C.M."/>
            <person name="Ortega H.E."/>
            <person name="Thomas C."/>
            <person name="Ananiev G.E."/>
            <person name="Barns K.J."/>
            <person name="Book A.J."/>
            <person name="Cagnazzo J."/>
            <person name="Carlos C."/>
            <person name="Flanigan W."/>
            <person name="Grubbs K.J."/>
            <person name="Horn H.A."/>
            <person name="Hoffmann F.M."/>
            <person name="Klassen J.L."/>
            <person name="Knack J.J."/>
            <person name="Lewin G.R."/>
            <person name="McDonald B.R."/>
            <person name="Muller L."/>
            <person name="Melo W.G.P."/>
            <person name="Pinto-Tomas A.A."/>
            <person name="Schmitz A."/>
            <person name="Wendt-Pienkowski E."/>
            <person name="Wildman S."/>
            <person name="Zhao M."/>
            <person name="Zhang F."/>
            <person name="Bugni T.S."/>
            <person name="Andes D.R."/>
            <person name="Pupo M.T."/>
            <person name="Currie C.R."/>
        </authorList>
    </citation>
    <scope>NUCLEOTIDE SEQUENCE [LARGE SCALE GENOMIC DNA]</scope>
    <source>
        <strain evidence="4 5">SID5840</strain>
    </source>
</reference>
<dbReference type="EMBL" id="WWHY01000001">
    <property type="protein sequence ID" value="MYR31801.1"/>
    <property type="molecule type" value="Genomic_DNA"/>
</dbReference>
<protein>
    <submittedName>
        <fullName evidence="4">Alpha/beta fold hydrolase</fullName>
    </submittedName>
</protein>
<dbReference type="Gene3D" id="3.40.50.1820">
    <property type="entry name" value="alpha/beta hydrolase"/>
    <property type="match status" value="1"/>
</dbReference>
<organism evidence="4 5">
    <name type="scientific">Nocardiopsis alba</name>
    <dbReference type="NCBI Taxonomy" id="53437"/>
    <lineage>
        <taxon>Bacteria</taxon>
        <taxon>Bacillati</taxon>
        <taxon>Actinomycetota</taxon>
        <taxon>Actinomycetes</taxon>
        <taxon>Streptosporangiales</taxon>
        <taxon>Nocardiopsidaceae</taxon>
        <taxon>Nocardiopsis</taxon>
    </lineage>
</organism>
<dbReference type="InterPro" id="IPR000639">
    <property type="entry name" value="Epox_hydrolase-like"/>
</dbReference>
<proteinExistence type="predicted"/>